<dbReference type="OrthoDB" id="676302at2759"/>
<evidence type="ECO:0000313" key="2">
    <source>
        <dbReference type="EMBL" id="RCV37589.1"/>
    </source>
</evidence>
<reference evidence="2" key="2">
    <citation type="submission" date="2015-07" db="EMBL/GenBank/DDBJ databases">
        <authorList>
            <person name="Noorani M."/>
        </authorList>
    </citation>
    <scope>NUCLEOTIDE SEQUENCE</scope>
    <source>
        <strain evidence="2">Yugu1</strain>
    </source>
</reference>
<organism evidence="2">
    <name type="scientific">Setaria italica</name>
    <name type="common">Foxtail millet</name>
    <name type="synonym">Panicum italicum</name>
    <dbReference type="NCBI Taxonomy" id="4555"/>
    <lineage>
        <taxon>Eukaryota</taxon>
        <taxon>Viridiplantae</taxon>
        <taxon>Streptophyta</taxon>
        <taxon>Embryophyta</taxon>
        <taxon>Tracheophyta</taxon>
        <taxon>Spermatophyta</taxon>
        <taxon>Magnoliopsida</taxon>
        <taxon>Liliopsida</taxon>
        <taxon>Poales</taxon>
        <taxon>Poaceae</taxon>
        <taxon>PACMAD clade</taxon>
        <taxon>Panicoideae</taxon>
        <taxon>Panicodae</taxon>
        <taxon>Paniceae</taxon>
        <taxon>Cenchrinae</taxon>
        <taxon>Setaria</taxon>
    </lineage>
</organism>
<keyword evidence="1" id="KW-0732">Signal</keyword>
<evidence type="ECO:0000256" key="1">
    <source>
        <dbReference type="SAM" id="SignalP"/>
    </source>
</evidence>
<feature type="signal peptide" evidence="1">
    <location>
        <begin position="1"/>
        <end position="22"/>
    </location>
</feature>
<gene>
    <name evidence="2" type="ORF">SETIT_8G075900v2</name>
</gene>
<protein>
    <recommendedName>
        <fullName evidence="3">Bifunctional inhibitor/plant lipid transfer protein/seed storage helical domain-containing protein</fullName>
    </recommendedName>
</protein>
<proteinExistence type="predicted"/>
<feature type="chain" id="PRO_5016736201" description="Bifunctional inhibitor/plant lipid transfer protein/seed storage helical domain-containing protein" evidence="1">
    <location>
        <begin position="23"/>
        <end position="94"/>
    </location>
</feature>
<sequence>MRGKIAPLLIVLLFLPIDHVIGSCTTAQKDAILEHCEDVCCNKVREVPGMDMECIVRLRLTNAEKARHSEKRIKGLPFCPLRSPPPPRRQKSIQ</sequence>
<dbReference type="AlphaFoldDB" id="A0A368S589"/>
<reference evidence="2" key="1">
    <citation type="journal article" date="2012" name="Nat. Biotechnol.">
        <title>Reference genome sequence of the model plant Setaria.</title>
        <authorList>
            <person name="Bennetzen J.L."/>
            <person name="Schmutz J."/>
            <person name="Wang H."/>
            <person name="Percifield R."/>
            <person name="Hawkins J."/>
            <person name="Pontaroli A.C."/>
            <person name="Estep M."/>
            <person name="Feng L."/>
            <person name="Vaughn J.N."/>
            <person name="Grimwood J."/>
            <person name="Jenkins J."/>
            <person name="Barry K."/>
            <person name="Lindquist E."/>
            <person name="Hellsten U."/>
            <person name="Deshpande S."/>
            <person name="Wang X."/>
            <person name="Wu X."/>
            <person name="Mitros T."/>
            <person name="Triplett J."/>
            <person name="Yang X."/>
            <person name="Ye C.Y."/>
            <person name="Mauro-Herrera M."/>
            <person name="Wang L."/>
            <person name="Li P."/>
            <person name="Sharma M."/>
            <person name="Sharma R."/>
            <person name="Ronald P.C."/>
            <person name="Panaud O."/>
            <person name="Kellogg E.A."/>
            <person name="Brutnell T.P."/>
            <person name="Doust A.N."/>
            <person name="Tuskan G.A."/>
            <person name="Rokhsar D."/>
            <person name="Devos K.M."/>
        </authorList>
    </citation>
    <scope>NUCLEOTIDE SEQUENCE [LARGE SCALE GENOMIC DNA]</scope>
    <source>
        <strain evidence="2">Yugu1</strain>
    </source>
</reference>
<evidence type="ECO:0008006" key="3">
    <source>
        <dbReference type="Google" id="ProtNLM"/>
    </source>
</evidence>
<accession>A0A368S589</accession>
<name>A0A368S589_SETIT</name>
<dbReference type="EMBL" id="CM003535">
    <property type="protein sequence ID" value="RCV37589.1"/>
    <property type="molecule type" value="Genomic_DNA"/>
</dbReference>